<accession>A0ABM9M372</accession>
<feature type="DNA-binding region" description="H-T-H motif" evidence="2">
    <location>
        <begin position="40"/>
        <end position="59"/>
    </location>
</feature>
<evidence type="ECO:0000313" key="4">
    <source>
        <dbReference type="EMBL" id="CAJ1509437.1"/>
    </source>
</evidence>
<dbReference type="RefSeq" id="WP_308479495.1">
    <property type="nucleotide sequence ID" value="NZ_OY726397.1"/>
</dbReference>
<dbReference type="SUPFAM" id="SSF48498">
    <property type="entry name" value="Tetracyclin repressor-like, C-terminal domain"/>
    <property type="match status" value="1"/>
</dbReference>
<dbReference type="PANTHER" id="PTHR30055">
    <property type="entry name" value="HTH-TYPE TRANSCRIPTIONAL REGULATOR RUTR"/>
    <property type="match status" value="1"/>
</dbReference>
<dbReference type="Proteomes" id="UP001190465">
    <property type="component" value="Chromosome"/>
</dbReference>
<sequence length="212" mass="23144">MGSPAEKPRRGRRKGASVSREQVLLAAKKRFAEQGYAKTTLRQVAADVQVDASMVLYLFGSKDELFRESMRLIIDPRVLVATIAESPRQELGVRVTRTYLDIWDRPESGPSMATMLASATSNSDAREAFREFMRDYVLAGVAGALGGGPDTRLRAMLAATNLVGTAMLRYVMAIGPLAEVSTDEVVRMVAPSVQRYLTGSLDELGIPQGYRA</sequence>
<dbReference type="EMBL" id="OY726397">
    <property type="protein sequence ID" value="CAJ1509437.1"/>
    <property type="molecule type" value="Genomic_DNA"/>
</dbReference>
<dbReference type="InterPro" id="IPR001647">
    <property type="entry name" value="HTH_TetR"/>
</dbReference>
<dbReference type="Gene3D" id="1.10.10.60">
    <property type="entry name" value="Homeodomain-like"/>
    <property type="match status" value="1"/>
</dbReference>
<dbReference type="InterPro" id="IPR050109">
    <property type="entry name" value="HTH-type_TetR-like_transc_reg"/>
</dbReference>
<dbReference type="PROSITE" id="PS50977">
    <property type="entry name" value="HTH_TETR_2"/>
    <property type="match status" value="1"/>
</dbReference>
<evidence type="ECO:0000313" key="5">
    <source>
        <dbReference type="Proteomes" id="UP001190465"/>
    </source>
</evidence>
<keyword evidence="1 2" id="KW-0238">DNA-binding</keyword>
<dbReference type="Pfam" id="PF17920">
    <property type="entry name" value="TetR_C_16"/>
    <property type="match status" value="1"/>
</dbReference>
<dbReference type="InterPro" id="IPR036271">
    <property type="entry name" value="Tet_transcr_reg_TetR-rel_C_sf"/>
</dbReference>
<dbReference type="SUPFAM" id="SSF46689">
    <property type="entry name" value="Homeodomain-like"/>
    <property type="match status" value="1"/>
</dbReference>
<dbReference type="PANTHER" id="PTHR30055:SF235">
    <property type="entry name" value="TRANSCRIPTIONAL REGULATORY PROTEIN"/>
    <property type="match status" value="1"/>
</dbReference>
<dbReference type="Pfam" id="PF00440">
    <property type="entry name" value="TetR_N"/>
    <property type="match status" value="1"/>
</dbReference>
<reference evidence="4 5" key="1">
    <citation type="submission" date="2023-08" db="EMBL/GenBank/DDBJ databases">
        <authorList>
            <person name="Folkvardsen B D."/>
            <person name="Norman A."/>
        </authorList>
    </citation>
    <scope>NUCLEOTIDE SEQUENCE [LARGE SCALE GENOMIC DNA]</scope>
    <source>
        <strain evidence="4 5">Mu0053</strain>
    </source>
</reference>
<gene>
    <name evidence="4" type="ORF">MU0053_004183</name>
</gene>
<organism evidence="4 5">
    <name type="scientific">[Mycobacterium] burgundiense</name>
    <dbReference type="NCBI Taxonomy" id="3064286"/>
    <lineage>
        <taxon>Bacteria</taxon>
        <taxon>Bacillati</taxon>
        <taxon>Actinomycetota</taxon>
        <taxon>Actinomycetes</taxon>
        <taxon>Mycobacteriales</taxon>
        <taxon>Mycobacteriaceae</taxon>
        <taxon>Mycolicibacterium</taxon>
    </lineage>
</organism>
<feature type="domain" description="HTH tetR-type" evidence="3">
    <location>
        <begin position="17"/>
        <end position="77"/>
    </location>
</feature>
<evidence type="ECO:0000259" key="3">
    <source>
        <dbReference type="PROSITE" id="PS50977"/>
    </source>
</evidence>
<protein>
    <submittedName>
        <fullName evidence="4">TetR family transcriptional regulator</fullName>
    </submittedName>
</protein>
<dbReference type="InterPro" id="IPR009057">
    <property type="entry name" value="Homeodomain-like_sf"/>
</dbReference>
<proteinExistence type="predicted"/>
<name>A0ABM9M372_9MYCO</name>
<evidence type="ECO:0000256" key="1">
    <source>
        <dbReference type="ARBA" id="ARBA00023125"/>
    </source>
</evidence>
<evidence type="ECO:0000256" key="2">
    <source>
        <dbReference type="PROSITE-ProRule" id="PRU00335"/>
    </source>
</evidence>
<keyword evidence="5" id="KW-1185">Reference proteome</keyword>
<dbReference type="Gene3D" id="1.10.357.10">
    <property type="entry name" value="Tetracycline Repressor, domain 2"/>
    <property type="match status" value="1"/>
</dbReference>
<dbReference type="InterPro" id="IPR041678">
    <property type="entry name" value="TetR_C_16"/>
</dbReference>